<reference evidence="8 9" key="1">
    <citation type="submission" date="2018-12" db="EMBL/GenBank/DDBJ databases">
        <authorList>
            <person name="Meng J."/>
        </authorList>
    </citation>
    <scope>NUCLEOTIDE SEQUENCE [LARGE SCALE GENOMIC DNA]</scope>
    <source>
        <strain evidence="8 9">HT111-2</strain>
    </source>
</reference>
<dbReference type="EC" id="2.1.1.10" evidence="8"/>
<dbReference type="GO" id="GO:0033528">
    <property type="term" value="P:S-methylmethionine cycle"/>
    <property type="evidence" value="ECO:0007669"/>
    <property type="project" value="TreeGrafter"/>
</dbReference>
<dbReference type="Pfam" id="PF02574">
    <property type="entry name" value="S-methyl_trans"/>
    <property type="match status" value="1"/>
</dbReference>
<dbReference type="GO" id="GO:0009086">
    <property type="term" value="P:methionine biosynthetic process"/>
    <property type="evidence" value="ECO:0007669"/>
    <property type="project" value="InterPro"/>
</dbReference>
<evidence type="ECO:0000256" key="3">
    <source>
        <dbReference type="ARBA" id="ARBA00022723"/>
    </source>
</evidence>
<proteinExistence type="predicted"/>
<protein>
    <submittedName>
        <fullName evidence="8">Homocysteine S-methyltransferase</fullName>
        <ecNumber evidence="8">2.1.1.10</ecNumber>
    </submittedName>
</protein>
<accession>A0A437SUB1</accession>
<evidence type="ECO:0000256" key="4">
    <source>
        <dbReference type="ARBA" id="ARBA00022833"/>
    </source>
</evidence>
<feature type="binding site" evidence="5 6">
    <location>
        <position position="287"/>
    </location>
    <ligand>
        <name>Zn(2+)</name>
        <dbReference type="ChEBI" id="CHEBI:29105"/>
    </ligand>
</feature>
<evidence type="ECO:0000256" key="6">
    <source>
        <dbReference type="PROSITE-ProRule" id="PRU00333"/>
    </source>
</evidence>
<dbReference type="SUPFAM" id="SSF82282">
    <property type="entry name" value="Homocysteine S-methyltransferase"/>
    <property type="match status" value="1"/>
</dbReference>
<evidence type="ECO:0000256" key="5">
    <source>
        <dbReference type="PIRSR" id="PIRSR037505-2"/>
    </source>
</evidence>
<dbReference type="RefSeq" id="WP_103661411.1">
    <property type="nucleotide sequence ID" value="NZ_ML136888.1"/>
</dbReference>
<feature type="binding site" evidence="5 6">
    <location>
        <position position="288"/>
    </location>
    <ligand>
        <name>Zn(2+)</name>
        <dbReference type="ChEBI" id="CHEBI:29105"/>
    </ligand>
</feature>
<organism evidence="8 9">
    <name type="scientific">Lactobacillus xujianguonis</name>
    <dbReference type="NCBI Taxonomy" id="2495899"/>
    <lineage>
        <taxon>Bacteria</taxon>
        <taxon>Bacillati</taxon>
        <taxon>Bacillota</taxon>
        <taxon>Bacilli</taxon>
        <taxon>Lactobacillales</taxon>
        <taxon>Lactobacillaceae</taxon>
        <taxon>Lactobacillus</taxon>
    </lineage>
</organism>
<dbReference type="InterPro" id="IPR036589">
    <property type="entry name" value="HCY_dom_sf"/>
</dbReference>
<evidence type="ECO:0000256" key="2">
    <source>
        <dbReference type="ARBA" id="ARBA00022679"/>
    </source>
</evidence>
<dbReference type="InterPro" id="IPR017226">
    <property type="entry name" value="BHMT-like"/>
</dbReference>
<dbReference type="AlphaFoldDB" id="A0A437SUB1"/>
<dbReference type="GO" id="GO:0008270">
    <property type="term" value="F:zinc ion binding"/>
    <property type="evidence" value="ECO:0007669"/>
    <property type="project" value="InterPro"/>
</dbReference>
<dbReference type="PROSITE" id="PS50970">
    <property type="entry name" value="HCY"/>
    <property type="match status" value="1"/>
</dbReference>
<evidence type="ECO:0000313" key="8">
    <source>
        <dbReference type="EMBL" id="RVU70407.1"/>
    </source>
</evidence>
<dbReference type="InterPro" id="IPR003726">
    <property type="entry name" value="HCY_dom"/>
</dbReference>
<dbReference type="GO" id="GO:0032259">
    <property type="term" value="P:methylation"/>
    <property type="evidence" value="ECO:0007669"/>
    <property type="project" value="UniProtKB-KW"/>
</dbReference>
<evidence type="ECO:0000259" key="7">
    <source>
        <dbReference type="PROSITE" id="PS50970"/>
    </source>
</evidence>
<dbReference type="NCBIfam" id="NF007020">
    <property type="entry name" value="PRK09485.1"/>
    <property type="match status" value="1"/>
</dbReference>
<dbReference type="GO" id="GO:0008898">
    <property type="term" value="F:S-adenosylmethionine-homocysteine S-methyltransferase activity"/>
    <property type="evidence" value="ECO:0007669"/>
    <property type="project" value="TreeGrafter"/>
</dbReference>
<gene>
    <name evidence="8" type="ORF">EJK17_07795</name>
</gene>
<keyword evidence="3 5" id="KW-0479">Metal-binding</keyword>
<dbReference type="PANTHER" id="PTHR46015:SF1">
    <property type="entry name" value="HOMOCYSTEINE S-METHYLTRANSFERASE-LIKE ISOFORM 1"/>
    <property type="match status" value="1"/>
</dbReference>
<keyword evidence="2 6" id="KW-0808">Transferase</keyword>
<evidence type="ECO:0000256" key="1">
    <source>
        <dbReference type="ARBA" id="ARBA00022603"/>
    </source>
</evidence>
<dbReference type="Proteomes" id="UP000288291">
    <property type="component" value="Unassembled WGS sequence"/>
</dbReference>
<dbReference type="PANTHER" id="PTHR46015">
    <property type="entry name" value="ZGC:172121"/>
    <property type="match status" value="1"/>
</dbReference>
<keyword evidence="1 6" id="KW-0489">Methyltransferase</keyword>
<comment type="cofactor">
    <cofactor evidence="5">
        <name>Zn(2+)</name>
        <dbReference type="ChEBI" id="CHEBI:29105"/>
    </cofactor>
    <text evidence="5">Binds 1 zinc ion per subunit.</text>
</comment>
<evidence type="ECO:0000313" key="9">
    <source>
        <dbReference type="Proteomes" id="UP000288291"/>
    </source>
</evidence>
<dbReference type="PIRSF" id="PIRSF037505">
    <property type="entry name" value="Betaine_HMT"/>
    <property type="match status" value="1"/>
</dbReference>
<sequence>MSLRDLAKKGIVLDGAMSDELEKQGVETNNKLWTATALIDQLDKVYKAHTDYFEAGAELVITDTYQANVQAFISAGYSRKDANQFISNAVTIAQKARDDFEKKTGKHNLVAATIGAYGAYLANGSEYRGDYDLAQSDYVDFHLPRLKLVLAQKPDLLAIETQPKLDEPVALLDWLQENQPDIPVYVSFTLKDTQHLSDGTSIEEAAQKIATYPQVFAIGMNCVSPKLVTPALQEFQKATDLPLVVYPNLGASYDPTIKQWRAFKDKFDFNQLTKEWYQNGARLIGGCCTTGPKEIKEISTTLRKIREE</sequence>
<keyword evidence="9" id="KW-1185">Reference proteome</keyword>
<keyword evidence="4 5" id="KW-0862">Zinc</keyword>
<feature type="domain" description="Hcy-binding" evidence="7">
    <location>
        <begin position="1"/>
        <end position="302"/>
    </location>
</feature>
<feature type="binding site" evidence="5 6">
    <location>
        <position position="222"/>
    </location>
    <ligand>
        <name>Zn(2+)</name>
        <dbReference type="ChEBI" id="CHEBI:29105"/>
    </ligand>
</feature>
<dbReference type="Gene3D" id="3.20.20.330">
    <property type="entry name" value="Homocysteine-binding-like domain"/>
    <property type="match status" value="1"/>
</dbReference>
<name>A0A437SUB1_9LACO</name>
<comment type="caution">
    <text evidence="8">The sequence shown here is derived from an EMBL/GenBank/DDBJ whole genome shotgun (WGS) entry which is preliminary data.</text>
</comment>
<dbReference type="InterPro" id="IPR051486">
    <property type="entry name" value="Hcy_S-methyltransferase"/>
</dbReference>
<dbReference type="EMBL" id="RXIA01000020">
    <property type="protein sequence ID" value="RVU70407.1"/>
    <property type="molecule type" value="Genomic_DNA"/>
</dbReference>